<gene>
    <name evidence="1" type="ORF">JT362_17620</name>
</gene>
<organism evidence="1 2">
    <name type="scientific">Actinophytocola gossypii</name>
    <dbReference type="NCBI Taxonomy" id="2812003"/>
    <lineage>
        <taxon>Bacteria</taxon>
        <taxon>Bacillati</taxon>
        <taxon>Actinomycetota</taxon>
        <taxon>Actinomycetes</taxon>
        <taxon>Pseudonocardiales</taxon>
        <taxon>Pseudonocardiaceae</taxon>
    </lineage>
</organism>
<dbReference type="Gene3D" id="3.40.50.1820">
    <property type="entry name" value="alpha/beta hydrolase"/>
    <property type="match status" value="1"/>
</dbReference>
<evidence type="ECO:0008006" key="3">
    <source>
        <dbReference type="Google" id="ProtNLM"/>
    </source>
</evidence>
<evidence type="ECO:0000313" key="1">
    <source>
        <dbReference type="EMBL" id="MCT2584936.1"/>
    </source>
</evidence>
<dbReference type="EMBL" id="JAFFZE010000014">
    <property type="protein sequence ID" value="MCT2584936.1"/>
    <property type="molecule type" value="Genomic_DNA"/>
</dbReference>
<sequence>MLRRVLAENDTACRGWRPGVPVRLYTSTGDRDVDIENSTNCRAMLARHGADADLVDLGDLDHFTAGRAAIPLTLDWFERLG</sequence>
<reference evidence="1 2" key="1">
    <citation type="submission" date="2021-02" db="EMBL/GenBank/DDBJ databases">
        <title>Actinophytocola xerophila sp. nov., isolated from soil of cotton cropping field.</title>
        <authorList>
            <person name="Huang R."/>
            <person name="Chen X."/>
            <person name="Ge X."/>
            <person name="Liu W."/>
        </authorList>
    </citation>
    <scope>NUCLEOTIDE SEQUENCE [LARGE SCALE GENOMIC DNA]</scope>
    <source>
        <strain evidence="1 2">S1-96</strain>
    </source>
</reference>
<dbReference type="Proteomes" id="UP001156441">
    <property type="component" value="Unassembled WGS sequence"/>
</dbReference>
<accession>A0ABT2JB38</accession>
<keyword evidence="2" id="KW-1185">Reference proteome</keyword>
<name>A0ABT2JB38_9PSEU</name>
<dbReference type="SUPFAM" id="SSF53474">
    <property type="entry name" value="alpha/beta-Hydrolases"/>
    <property type="match status" value="1"/>
</dbReference>
<protein>
    <recommendedName>
        <fullName evidence="3">Alpha/beta hydrolase</fullName>
    </recommendedName>
</protein>
<dbReference type="RefSeq" id="WP_260192351.1">
    <property type="nucleotide sequence ID" value="NZ_JAFFZE010000014.1"/>
</dbReference>
<dbReference type="InterPro" id="IPR029058">
    <property type="entry name" value="AB_hydrolase_fold"/>
</dbReference>
<comment type="caution">
    <text evidence="1">The sequence shown here is derived from an EMBL/GenBank/DDBJ whole genome shotgun (WGS) entry which is preliminary data.</text>
</comment>
<evidence type="ECO:0000313" key="2">
    <source>
        <dbReference type="Proteomes" id="UP001156441"/>
    </source>
</evidence>
<proteinExistence type="predicted"/>